<gene>
    <name evidence="2" type="ORF">HUE88_03710</name>
</gene>
<keyword evidence="1" id="KW-0802">TPR repeat</keyword>
<reference evidence="2 3" key="1">
    <citation type="submission" date="2020-05" db="EMBL/GenBank/DDBJ databases">
        <title>Sulfurimonas marisnigri, sp. nov., and Sulfurimonas baltica, sp. nov., manganese oxide reducing chemolithoautotrophs of the class Epsilonproteobacteria isolated from the pelagic redoxclines of the Black and Baltic Seas and emended description of the genus Sulfurimonas.</title>
        <authorList>
            <person name="Henkel J.V."/>
            <person name="Laudan C."/>
            <person name="Werner J."/>
            <person name="Neu T."/>
            <person name="Plewe S."/>
            <person name="Sproer C."/>
            <person name="Bunk B."/>
            <person name="Schulz-Vogt H.N."/>
        </authorList>
    </citation>
    <scope>NUCLEOTIDE SEQUENCE [LARGE SCALE GENOMIC DNA]</scope>
    <source>
        <strain evidence="2 3">GD2</strain>
    </source>
</reference>
<evidence type="ECO:0000256" key="1">
    <source>
        <dbReference type="PROSITE-ProRule" id="PRU00339"/>
    </source>
</evidence>
<dbReference type="SMART" id="SM00028">
    <property type="entry name" value="TPR"/>
    <property type="match status" value="2"/>
</dbReference>
<dbReference type="KEGG" id="sbal:HUE88_03710"/>
<keyword evidence="3" id="KW-1185">Reference proteome</keyword>
<name>A0A7S7LY93_9BACT</name>
<evidence type="ECO:0000313" key="2">
    <source>
        <dbReference type="EMBL" id="QOY52804.1"/>
    </source>
</evidence>
<organism evidence="2 3">
    <name type="scientific">Candidatus Sulfurimonas baltica</name>
    <dbReference type="NCBI Taxonomy" id="2740404"/>
    <lineage>
        <taxon>Bacteria</taxon>
        <taxon>Pseudomonadati</taxon>
        <taxon>Campylobacterota</taxon>
        <taxon>Epsilonproteobacteria</taxon>
        <taxon>Campylobacterales</taxon>
        <taxon>Sulfurimonadaceae</taxon>
        <taxon>Sulfurimonas</taxon>
    </lineage>
</organism>
<dbReference type="AlphaFoldDB" id="A0A7S7LY93"/>
<dbReference type="Pfam" id="PF13174">
    <property type="entry name" value="TPR_6"/>
    <property type="match status" value="1"/>
</dbReference>
<dbReference type="Proteomes" id="UP000593994">
    <property type="component" value="Chromosome"/>
</dbReference>
<evidence type="ECO:0000313" key="3">
    <source>
        <dbReference type="Proteomes" id="UP000593994"/>
    </source>
</evidence>
<sequence>MNRSILIALYAILLPYYLIGAEPSAFGAGNLNSPEPYGLTSSEKTLLENKKNLQKVVVKSNNQANEVDSLRERIDGLQTIIESISSLSRQNKLDLKSINKENSDELKSSVEFNKRLNDSTQLNNNSIKENNKLILVNITDIEKINLAIAEITKLIDKINSTYVTKDEFNLLVNDVNNFKDLVTKELKDGSKQKKSSLDSMSSADIENQAKIFYDKKLYSESYEYYSNLVKRNYRPARAHYMLGEIEYYRKNYSDAIAYYKKSASLYSKASYMDILMLHTAISMDNTGDKKNAKTFYNAVITKYPNSNGAKIANNKLSLIK</sequence>
<dbReference type="InterPro" id="IPR011990">
    <property type="entry name" value="TPR-like_helical_dom_sf"/>
</dbReference>
<dbReference type="InterPro" id="IPR019734">
    <property type="entry name" value="TPR_rpt"/>
</dbReference>
<dbReference type="EMBL" id="CP054492">
    <property type="protein sequence ID" value="QOY52804.1"/>
    <property type="molecule type" value="Genomic_DNA"/>
</dbReference>
<protein>
    <submittedName>
        <fullName evidence="2">Tetratricopeptide repeat protein</fullName>
    </submittedName>
</protein>
<proteinExistence type="predicted"/>
<feature type="repeat" description="TPR" evidence="1">
    <location>
        <begin position="236"/>
        <end position="269"/>
    </location>
</feature>
<dbReference type="PROSITE" id="PS50005">
    <property type="entry name" value="TPR"/>
    <property type="match status" value="1"/>
</dbReference>
<dbReference type="RefSeq" id="WP_194371194.1">
    <property type="nucleotide sequence ID" value="NZ_CP054492.1"/>
</dbReference>
<dbReference type="Gene3D" id="1.25.40.10">
    <property type="entry name" value="Tetratricopeptide repeat domain"/>
    <property type="match status" value="1"/>
</dbReference>
<dbReference type="SUPFAM" id="SSF48452">
    <property type="entry name" value="TPR-like"/>
    <property type="match status" value="1"/>
</dbReference>
<accession>A0A7S7LY93</accession>